<evidence type="ECO:0000313" key="2">
    <source>
        <dbReference type="Proteomes" id="UP001215956"/>
    </source>
</evidence>
<organism evidence="1 2">
    <name type="scientific">Candidatus Methanocrinis alkalitolerans</name>
    <dbReference type="NCBI Taxonomy" id="3033395"/>
    <lineage>
        <taxon>Archaea</taxon>
        <taxon>Methanobacteriati</taxon>
        <taxon>Methanobacteriota</taxon>
        <taxon>Stenosarchaea group</taxon>
        <taxon>Methanomicrobia</taxon>
        <taxon>Methanotrichales</taxon>
        <taxon>Methanotrichaceae</taxon>
        <taxon>Methanocrinis</taxon>
    </lineage>
</organism>
<sequence>MFYWREDPIGSPITTILDAKRKKFFANPYFRGDMTLINYPHTFREWKDLGHEDVTDPAGSGEKLYTLDNLFVYAEDLRLKSYNVNVRKEEFESRYYIIDFRNVTKIKCDCIVSENEKVRNYDTLLEKTMASKILELSIDSRASLREKLAYYYSRPPKEDCIVEC</sequence>
<dbReference type="RefSeq" id="WP_316969952.1">
    <property type="nucleotide sequence ID" value="NZ_JARFPL010000057.1"/>
</dbReference>
<gene>
    <name evidence="1" type="ORF">P0O24_11785</name>
</gene>
<dbReference type="Proteomes" id="UP001215956">
    <property type="component" value="Unassembled WGS sequence"/>
</dbReference>
<evidence type="ECO:0000313" key="1">
    <source>
        <dbReference type="EMBL" id="MDF0594259.1"/>
    </source>
</evidence>
<evidence type="ECO:0008006" key="3">
    <source>
        <dbReference type="Google" id="ProtNLM"/>
    </source>
</evidence>
<comment type="caution">
    <text evidence="1">The sequence shown here is derived from an EMBL/GenBank/DDBJ whole genome shotgun (WGS) entry which is preliminary data.</text>
</comment>
<reference evidence="1 2" key="1">
    <citation type="submission" date="2023-03" db="EMBL/GenBank/DDBJ databases">
        <title>Whole genome sequencing of Methanotrichaceae archaeon M04Ac.</title>
        <authorList>
            <person name="Khomyakova M.A."/>
            <person name="Merkel A.Y."/>
            <person name="Slobodkin A.I."/>
        </authorList>
    </citation>
    <scope>NUCLEOTIDE SEQUENCE [LARGE SCALE GENOMIC DNA]</scope>
    <source>
        <strain evidence="1 2">M04Ac</strain>
    </source>
</reference>
<keyword evidence="2" id="KW-1185">Reference proteome</keyword>
<accession>A0ABT5XHR3</accession>
<name>A0ABT5XHR3_9EURY</name>
<protein>
    <recommendedName>
        <fullName evidence="3">DUF402 domain-containing protein</fullName>
    </recommendedName>
</protein>
<proteinExistence type="predicted"/>
<dbReference type="EMBL" id="JARFPL010000057">
    <property type="protein sequence ID" value="MDF0594259.1"/>
    <property type="molecule type" value="Genomic_DNA"/>
</dbReference>